<feature type="domain" description="Beta-ketoacyl-[acyl-carrier-protein] synthase III N-terminal" evidence="16">
    <location>
        <begin position="109"/>
        <end position="187"/>
    </location>
</feature>
<keyword evidence="3 14" id="KW-0444">Lipid biosynthesis</keyword>
<sequence>MSNRVKVRIHSVGKYIPEKILTNDDLTEWLDTSDEWITSRTGIKQRHISTTENTSDLCTEAALKALGKVKVKAEEIGLLIVATMSPDAHSPSVACTVQSNIHAKNAMAFDINAACSGFVYACSVAEKMLSVSPYQYALVIGGEVMSKVVDWKDRSTAVLFGDGAGCVLLEKNENTHSFIGENLHADGSRGSSLTSGEVAVNNLLTSGNKANPHLQMNGRDIFDFVIRSVPKSIIEVVEANQLQLEEIDYFLLHQANARLIKAVSKKLKQPIEKFPQNIDQYGNTSAASIPILLDELIEHGDIQLNSNQTIVLTGFGGGLTWGSLLIKL</sequence>
<evidence type="ECO:0000256" key="14">
    <source>
        <dbReference type="HAMAP-Rule" id="MF_01815"/>
    </source>
</evidence>
<dbReference type="Pfam" id="PF08545">
    <property type="entry name" value="ACP_syn_III"/>
    <property type="match status" value="1"/>
</dbReference>
<dbReference type="UniPathway" id="UPA00094"/>
<dbReference type="HAMAP" id="MF_01815">
    <property type="entry name" value="FabH"/>
    <property type="match status" value="1"/>
</dbReference>
<proteinExistence type="inferred from homology"/>
<evidence type="ECO:0000313" key="17">
    <source>
        <dbReference type="EMBL" id="SFJ87139.1"/>
    </source>
</evidence>
<evidence type="ECO:0000256" key="4">
    <source>
        <dbReference type="ARBA" id="ARBA00022679"/>
    </source>
</evidence>
<organism evidence="17 18">
    <name type="scientific">Marinilactibacillus piezotolerans</name>
    <dbReference type="NCBI Taxonomy" id="258723"/>
    <lineage>
        <taxon>Bacteria</taxon>
        <taxon>Bacillati</taxon>
        <taxon>Bacillota</taxon>
        <taxon>Bacilli</taxon>
        <taxon>Lactobacillales</taxon>
        <taxon>Carnobacteriaceae</taxon>
        <taxon>Marinilactibacillus</taxon>
    </lineage>
</organism>
<keyword evidence="4 14" id="KW-0808">Transferase</keyword>
<comment type="pathway">
    <text evidence="1 14">Lipid metabolism; fatty acid biosynthesis.</text>
</comment>
<dbReference type="Gene3D" id="3.40.47.10">
    <property type="match status" value="1"/>
</dbReference>
<comment type="similarity">
    <text evidence="2 14">Belongs to the thiolase-like superfamily. FabH family.</text>
</comment>
<dbReference type="Proteomes" id="UP000199589">
    <property type="component" value="Unassembled WGS sequence"/>
</dbReference>
<comment type="subcellular location">
    <subcellularLocation>
        <location evidence="14">Cytoplasm</location>
    </subcellularLocation>
</comment>
<keyword evidence="9 14" id="KW-0012">Acyltransferase</keyword>
<reference evidence="18" key="1">
    <citation type="submission" date="2016-10" db="EMBL/GenBank/DDBJ databases">
        <authorList>
            <person name="Varghese N."/>
            <person name="Submissions S."/>
        </authorList>
    </citation>
    <scope>NUCLEOTIDE SEQUENCE [LARGE SCALE GENOMIC DNA]</scope>
    <source>
        <strain evidence="18">DSM 16108</strain>
    </source>
</reference>
<accession>A0A1I3UWU9</accession>
<dbReference type="GO" id="GO:0005737">
    <property type="term" value="C:cytoplasm"/>
    <property type="evidence" value="ECO:0007669"/>
    <property type="project" value="UniProtKB-SubCell"/>
</dbReference>
<dbReference type="NCBIfam" id="TIGR00747">
    <property type="entry name" value="fabH"/>
    <property type="match status" value="1"/>
</dbReference>
<feature type="region of interest" description="ACP-binding" evidence="14">
    <location>
        <begin position="254"/>
        <end position="258"/>
    </location>
</feature>
<feature type="domain" description="Beta-ketoacyl-[acyl-carrier-protein] synthase III C-terminal" evidence="15">
    <location>
        <begin position="238"/>
        <end position="327"/>
    </location>
</feature>
<feature type="active site" evidence="14">
    <location>
        <position position="283"/>
    </location>
</feature>
<comment type="subunit">
    <text evidence="14">Homodimer.</text>
</comment>
<dbReference type="EMBL" id="FOSJ01000001">
    <property type="protein sequence ID" value="SFJ87139.1"/>
    <property type="molecule type" value="Genomic_DNA"/>
</dbReference>
<evidence type="ECO:0000259" key="15">
    <source>
        <dbReference type="Pfam" id="PF08541"/>
    </source>
</evidence>
<evidence type="ECO:0000256" key="6">
    <source>
        <dbReference type="ARBA" id="ARBA00023098"/>
    </source>
</evidence>
<dbReference type="Pfam" id="PF08541">
    <property type="entry name" value="ACP_syn_III_C"/>
    <property type="match status" value="1"/>
</dbReference>
<protein>
    <recommendedName>
        <fullName evidence="14">Beta-ketoacyl-[acyl-carrier-protein] synthase III</fullName>
        <shortName evidence="14">Beta-ketoacyl-ACP synthase III</shortName>
        <shortName evidence="14">KAS III</shortName>
        <ecNumber evidence="14">2.3.1.180</ecNumber>
    </recommendedName>
    <alternativeName>
        <fullName evidence="14">3-oxoacyl-[acyl-carrier-protein] synthase 3</fullName>
    </alternativeName>
    <alternativeName>
        <fullName evidence="14">3-oxoacyl-[acyl-carrier-protein] synthase III</fullName>
    </alternativeName>
</protein>
<evidence type="ECO:0000256" key="9">
    <source>
        <dbReference type="ARBA" id="ARBA00023315"/>
    </source>
</evidence>
<comment type="catalytic activity">
    <reaction evidence="13">
        <text>3-methylbutanoyl-CoA + malonyl-[ACP] + H(+) = 5-methyl-3-oxohexanoyl-[ACP] + CO2 + CoA</text>
        <dbReference type="Rhea" id="RHEA:42272"/>
        <dbReference type="Rhea" id="RHEA-COMP:9623"/>
        <dbReference type="Rhea" id="RHEA-COMP:9941"/>
        <dbReference type="ChEBI" id="CHEBI:15378"/>
        <dbReference type="ChEBI" id="CHEBI:16526"/>
        <dbReference type="ChEBI" id="CHEBI:57287"/>
        <dbReference type="ChEBI" id="CHEBI:57345"/>
        <dbReference type="ChEBI" id="CHEBI:78449"/>
        <dbReference type="ChEBI" id="CHEBI:78822"/>
        <dbReference type="EC" id="2.3.1.300"/>
    </reaction>
    <physiologicalReaction direction="left-to-right" evidence="13">
        <dbReference type="Rhea" id="RHEA:42273"/>
    </physiologicalReaction>
</comment>
<comment type="domain">
    <text evidence="14">The last Arg residue of the ACP-binding site is essential for the weak association between ACP/AcpP and FabH.</text>
</comment>
<evidence type="ECO:0000256" key="5">
    <source>
        <dbReference type="ARBA" id="ARBA00022832"/>
    </source>
</evidence>
<keyword evidence="8 14" id="KW-0511">Multifunctional enzyme</keyword>
<dbReference type="CDD" id="cd00830">
    <property type="entry name" value="KAS_III"/>
    <property type="match status" value="1"/>
</dbReference>
<dbReference type="OrthoDB" id="9815506at2"/>
<evidence type="ECO:0000256" key="7">
    <source>
        <dbReference type="ARBA" id="ARBA00023160"/>
    </source>
</evidence>
<keyword evidence="14" id="KW-0963">Cytoplasm</keyword>
<name>A0A1I3UWU9_9LACT</name>
<gene>
    <name evidence="14" type="primary">fabH</name>
    <name evidence="17" type="ORF">SAMN04488569_1001160</name>
</gene>
<evidence type="ECO:0000256" key="1">
    <source>
        <dbReference type="ARBA" id="ARBA00005194"/>
    </source>
</evidence>
<comment type="catalytic activity">
    <reaction evidence="11">
        <text>(2S)-2-methylbutanoyl-CoA + malonyl-[ACP] + H(+) = (4S)-4-methyl-3-oxohexanoyl-[ACP] + CO2 + CoA</text>
        <dbReference type="Rhea" id="RHEA:42276"/>
        <dbReference type="Rhea" id="RHEA-COMP:9623"/>
        <dbReference type="Rhea" id="RHEA-COMP:17148"/>
        <dbReference type="ChEBI" id="CHEBI:15378"/>
        <dbReference type="ChEBI" id="CHEBI:16526"/>
        <dbReference type="ChEBI" id="CHEBI:57287"/>
        <dbReference type="ChEBI" id="CHEBI:78449"/>
        <dbReference type="ChEBI" id="CHEBI:88166"/>
        <dbReference type="ChEBI" id="CHEBI:167462"/>
        <dbReference type="EC" id="2.3.1.300"/>
    </reaction>
    <physiologicalReaction direction="left-to-right" evidence="11">
        <dbReference type="Rhea" id="RHEA:42277"/>
    </physiologicalReaction>
</comment>
<evidence type="ECO:0000256" key="3">
    <source>
        <dbReference type="ARBA" id="ARBA00022516"/>
    </source>
</evidence>
<dbReference type="AlphaFoldDB" id="A0A1I3UWU9"/>
<dbReference type="PANTHER" id="PTHR43091:SF1">
    <property type="entry name" value="BETA-KETOACYL-[ACYL-CARRIER-PROTEIN] SYNTHASE III, CHLOROPLASTIC"/>
    <property type="match status" value="1"/>
</dbReference>
<feature type="active site" evidence="14">
    <location>
        <position position="253"/>
    </location>
</feature>
<comment type="catalytic activity">
    <reaction evidence="12">
        <text>2-methylpropanoyl-CoA + malonyl-[ACP] + H(+) = 4-methyl-3-oxopentanoyl-[ACP] + CO2 + CoA</text>
        <dbReference type="Rhea" id="RHEA:42268"/>
        <dbReference type="Rhea" id="RHEA-COMP:9623"/>
        <dbReference type="Rhea" id="RHEA-COMP:9940"/>
        <dbReference type="ChEBI" id="CHEBI:15378"/>
        <dbReference type="ChEBI" id="CHEBI:16526"/>
        <dbReference type="ChEBI" id="CHEBI:57287"/>
        <dbReference type="ChEBI" id="CHEBI:57338"/>
        <dbReference type="ChEBI" id="CHEBI:78449"/>
        <dbReference type="ChEBI" id="CHEBI:78820"/>
        <dbReference type="EC" id="2.3.1.300"/>
    </reaction>
    <physiologicalReaction direction="left-to-right" evidence="12">
        <dbReference type="Rhea" id="RHEA:42269"/>
    </physiologicalReaction>
</comment>
<dbReference type="GO" id="GO:0033818">
    <property type="term" value="F:beta-ketoacyl-acyl-carrier-protein synthase III activity"/>
    <property type="evidence" value="ECO:0007669"/>
    <property type="project" value="UniProtKB-UniRule"/>
</dbReference>
<dbReference type="InterPro" id="IPR013751">
    <property type="entry name" value="ACP_syn_III_N"/>
</dbReference>
<dbReference type="InterPro" id="IPR016039">
    <property type="entry name" value="Thiolase-like"/>
</dbReference>
<evidence type="ECO:0000256" key="13">
    <source>
        <dbReference type="ARBA" id="ARBA00052985"/>
    </source>
</evidence>
<evidence type="ECO:0000256" key="10">
    <source>
        <dbReference type="ARBA" id="ARBA00051096"/>
    </source>
</evidence>
<evidence type="ECO:0000313" key="18">
    <source>
        <dbReference type="Proteomes" id="UP000199589"/>
    </source>
</evidence>
<dbReference type="FunFam" id="3.40.47.10:FF:000004">
    <property type="entry name" value="3-oxoacyl-[acyl-carrier-protein] synthase 3"/>
    <property type="match status" value="1"/>
</dbReference>
<dbReference type="InterPro" id="IPR004655">
    <property type="entry name" value="FabH"/>
</dbReference>
<keyword evidence="7 14" id="KW-0275">Fatty acid biosynthesis</keyword>
<evidence type="ECO:0000256" key="12">
    <source>
        <dbReference type="ARBA" id="ARBA00052467"/>
    </source>
</evidence>
<dbReference type="SUPFAM" id="SSF53901">
    <property type="entry name" value="Thiolase-like"/>
    <property type="match status" value="1"/>
</dbReference>
<dbReference type="GO" id="GO:0006633">
    <property type="term" value="P:fatty acid biosynthetic process"/>
    <property type="evidence" value="ECO:0007669"/>
    <property type="project" value="UniProtKB-UniRule"/>
</dbReference>
<dbReference type="EC" id="2.3.1.180" evidence="14"/>
<dbReference type="GO" id="GO:0004315">
    <property type="term" value="F:3-oxoacyl-[acyl-carrier-protein] synthase activity"/>
    <property type="evidence" value="ECO:0007669"/>
    <property type="project" value="InterPro"/>
</dbReference>
<evidence type="ECO:0000256" key="8">
    <source>
        <dbReference type="ARBA" id="ARBA00023268"/>
    </source>
</evidence>
<feature type="active site" evidence="14">
    <location>
        <position position="115"/>
    </location>
</feature>
<evidence type="ECO:0000256" key="2">
    <source>
        <dbReference type="ARBA" id="ARBA00008642"/>
    </source>
</evidence>
<evidence type="ECO:0000259" key="16">
    <source>
        <dbReference type="Pfam" id="PF08545"/>
    </source>
</evidence>
<keyword evidence="6 14" id="KW-0443">Lipid metabolism</keyword>
<evidence type="ECO:0000256" key="11">
    <source>
        <dbReference type="ARBA" id="ARBA00052407"/>
    </source>
</evidence>
<dbReference type="RefSeq" id="WP_072694707.1">
    <property type="nucleotide sequence ID" value="NZ_FOSJ01000001.1"/>
</dbReference>
<comment type="function">
    <text evidence="14">Catalyzes the condensation reaction of fatty acid synthesis by the addition to an acyl acceptor of two carbons from malonyl-ACP. Catalyzes the first condensation reaction which initiates fatty acid synthesis and may therefore play a role in governing the total rate of fatty acid production. Possesses both acetoacetyl-ACP synthase and acetyl transacylase activities. Its substrate specificity determines the biosynthesis of branched-chain and/or straight-chain of fatty acids.</text>
</comment>
<comment type="catalytic activity">
    <reaction evidence="10">
        <text>malonyl-[ACP] + acetyl-CoA + H(+) = 3-oxobutanoyl-[ACP] + CO2 + CoA</text>
        <dbReference type="Rhea" id="RHEA:12080"/>
        <dbReference type="Rhea" id="RHEA-COMP:9623"/>
        <dbReference type="Rhea" id="RHEA-COMP:9625"/>
        <dbReference type="ChEBI" id="CHEBI:15378"/>
        <dbReference type="ChEBI" id="CHEBI:16526"/>
        <dbReference type="ChEBI" id="CHEBI:57287"/>
        <dbReference type="ChEBI" id="CHEBI:57288"/>
        <dbReference type="ChEBI" id="CHEBI:78449"/>
        <dbReference type="ChEBI" id="CHEBI:78450"/>
        <dbReference type="EC" id="2.3.1.180"/>
    </reaction>
    <physiologicalReaction direction="left-to-right" evidence="10">
        <dbReference type="Rhea" id="RHEA:12081"/>
    </physiologicalReaction>
</comment>
<dbReference type="InterPro" id="IPR013747">
    <property type="entry name" value="ACP_syn_III_C"/>
</dbReference>
<dbReference type="NCBIfam" id="NF006829">
    <property type="entry name" value="PRK09352.1"/>
    <property type="match status" value="1"/>
</dbReference>
<keyword evidence="18" id="KW-1185">Reference proteome</keyword>
<dbReference type="PANTHER" id="PTHR43091">
    <property type="entry name" value="3-OXOACYL-[ACYL-CARRIER-PROTEIN] SYNTHASE"/>
    <property type="match status" value="1"/>
</dbReference>
<dbReference type="STRING" id="258723.GCA_900169305_00282"/>
<keyword evidence="5 14" id="KW-0276">Fatty acid metabolism</keyword>